<dbReference type="EMBL" id="NPIC01000001">
    <property type="protein sequence ID" value="RDL40711.1"/>
    <property type="molecule type" value="Genomic_DNA"/>
</dbReference>
<dbReference type="Gene3D" id="3.50.50.60">
    <property type="entry name" value="FAD/NAD(P)-binding domain"/>
    <property type="match status" value="1"/>
</dbReference>
<accession>A0A370TYW6</accession>
<organism evidence="5 6">
    <name type="scientific">Venustampulla echinocandica</name>
    <dbReference type="NCBI Taxonomy" id="2656787"/>
    <lineage>
        <taxon>Eukaryota</taxon>
        <taxon>Fungi</taxon>
        <taxon>Dikarya</taxon>
        <taxon>Ascomycota</taxon>
        <taxon>Pezizomycotina</taxon>
        <taxon>Leotiomycetes</taxon>
        <taxon>Helotiales</taxon>
        <taxon>Pleuroascaceae</taxon>
        <taxon>Venustampulla</taxon>
    </lineage>
</organism>
<dbReference type="STRING" id="2656787.A0A370TYW6"/>
<keyword evidence="3" id="KW-0560">Oxidoreductase</keyword>
<reference evidence="5 6" key="1">
    <citation type="journal article" date="2018" name="IMA Fungus">
        <title>IMA Genome-F 9: Draft genome sequence of Annulohypoxylon stygium, Aspergillus mulundensis, Berkeleyomyces basicola (syn. Thielaviopsis basicola), Ceratocystis smalleyi, two Cercospora beticola strains, Coleophoma cylindrospora, Fusarium fracticaudum, Phialophora cf. hyalina, and Morchella septimelata.</title>
        <authorList>
            <person name="Wingfield B.D."/>
            <person name="Bills G.F."/>
            <person name="Dong Y."/>
            <person name="Huang W."/>
            <person name="Nel W.J."/>
            <person name="Swalarsk-Parry B.S."/>
            <person name="Vaghefi N."/>
            <person name="Wilken P.M."/>
            <person name="An Z."/>
            <person name="de Beer Z.W."/>
            <person name="De Vos L."/>
            <person name="Chen L."/>
            <person name="Duong T.A."/>
            <person name="Gao Y."/>
            <person name="Hammerbacher A."/>
            <person name="Kikkert J.R."/>
            <person name="Li Y."/>
            <person name="Li H."/>
            <person name="Li K."/>
            <person name="Li Q."/>
            <person name="Liu X."/>
            <person name="Ma X."/>
            <person name="Naidoo K."/>
            <person name="Pethybridge S.J."/>
            <person name="Sun J."/>
            <person name="Steenkamp E.T."/>
            <person name="van der Nest M.A."/>
            <person name="van Wyk S."/>
            <person name="Wingfield M.J."/>
            <person name="Xiong C."/>
            <person name="Yue Q."/>
            <person name="Zhang X."/>
        </authorList>
    </citation>
    <scope>NUCLEOTIDE SEQUENCE [LARGE SCALE GENOMIC DNA]</scope>
    <source>
        <strain evidence="5 6">BP 5553</strain>
    </source>
</reference>
<dbReference type="GO" id="GO:0071949">
    <property type="term" value="F:FAD binding"/>
    <property type="evidence" value="ECO:0007669"/>
    <property type="project" value="InterPro"/>
</dbReference>
<dbReference type="InterPro" id="IPR002938">
    <property type="entry name" value="FAD-bd"/>
</dbReference>
<dbReference type="PRINTS" id="PR00420">
    <property type="entry name" value="RNGMNOXGNASE"/>
</dbReference>
<keyword evidence="2" id="KW-0274">FAD</keyword>
<evidence type="ECO:0000256" key="2">
    <source>
        <dbReference type="ARBA" id="ARBA00022827"/>
    </source>
</evidence>
<sequence length="453" mass="50561">MIDGIKIQRSKFSNEKKLAVSSNAPAHCSSAMPLKILINGAGIAGTALANFLVRSKQGHDITIVERESKFRTGGTQLDLKSYGAPLMKRLGLIDAVRARSIHETAFTFVDTKGREWARFSVNEAGKGYKGVTSEYEIMRADLVAVLYEGSKAIVTKTLGKESQRLRYLFGKHAIELTQLDSRVNVVFSDGSSDEYDLVVGADGQNSLTRRMLWEPKKDYDSTLRYTGHSVAYFHMPKSEEEFNSTLFKSCLLPGLKVLSLRCAHKDFTQAMLTVSTTEELKEMVKQPVEKQKNLWETLYTDFGWESKRVLAEMRTTDDFYTTSVAQVKVDTWSKGRVVLLGDAGYCPSVLTGLGTTASLVGAYVLAGELARHGDNVGAALESYETVLRPYVEKVQQLPPMNLAIFRSKLGLNIFYFALAILSKLKINSLVNALMKDEKETWQLPQYPELELEE</sequence>
<keyword evidence="1" id="KW-0285">Flavoprotein</keyword>
<protein>
    <submittedName>
        <fullName evidence="5">Monooxygenase, FAD-binding</fullName>
    </submittedName>
</protein>
<keyword evidence="5" id="KW-0503">Monooxygenase</keyword>
<keyword evidence="6" id="KW-1185">Reference proteome</keyword>
<comment type="caution">
    <text evidence="5">The sequence shown here is derived from an EMBL/GenBank/DDBJ whole genome shotgun (WGS) entry which is preliminary data.</text>
</comment>
<dbReference type="Pfam" id="PF01494">
    <property type="entry name" value="FAD_binding_3"/>
    <property type="match status" value="1"/>
</dbReference>
<proteinExistence type="predicted"/>
<dbReference type="GO" id="GO:0004497">
    <property type="term" value="F:monooxygenase activity"/>
    <property type="evidence" value="ECO:0007669"/>
    <property type="project" value="UniProtKB-KW"/>
</dbReference>
<evidence type="ECO:0000313" key="5">
    <source>
        <dbReference type="EMBL" id="RDL40711.1"/>
    </source>
</evidence>
<dbReference type="SUPFAM" id="SSF51905">
    <property type="entry name" value="FAD/NAD(P)-binding domain"/>
    <property type="match status" value="1"/>
</dbReference>
<dbReference type="PANTHER" id="PTHR46865">
    <property type="entry name" value="OXIDOREDUCTASE-RELATED"/>
    <property type="match status" value="1"/>
</dbReference>
<dbReference type="InterPro" id="IPR051704">
    <property type="entry name" value="FAD_aromatic-hydroxylase"/>
</dbReference>
<dbReference type="Proteomes" id="UP000254866">
    <property type="component" value="Unassembled WGS sequence"/>
</dbReference>
<feature type="domain" description="FAD-binding" evidence="4">
    <location>
        <begin position="35"/>
        <end position="395"/>
    </location>
</feature>
<dbReference type="RefSeq" id="XP_031873367.1">
    <property type="nucleotide sequence ID" value="XM_032009313.1"/>
</dbReference>
<evidence type="ECO:0000259" key="4">
    <source>
        <dbReference type="Pfam" id="PF01494"/>
    </source>
</evidence>
<dbReference type="InterPro" id="IPR036188">
    <property type="entry name" value="FAD/NAD-bd_sf"/>
</dbReference>
<dbReference type="AlphaFoldDB" id="A0A370TYW6"/>
<name>A0A370TYW6_9HELO</name>
<gene>
    <name evidence="5" type="ORF">BP5553_00690</name>
</gene>
<dbReference type="GeneID" id="43593539"/>
<evidence type="ECO:0000256" key="3">
    <source>
        <dbReference type="ARBA" id="ARBA00023002"/>
    </source>
</evidence>
<dbReference type="OrthoDB" id="655030at2759"/>
<dbReference type="PANTHER" id="PTHR46865:SF7">
    <property type="entry name" value="MONOOXYGENASE, PUTATIVE (AFU_ORTHOLOGUE AFUA_8G07040)-RELATED"/>
    <property type="match status" value="1"/>
</dbReference>
<evidence type="ECO:0000313" key="6">
    <source>
        <dbReference type="Proteomes" id="UP000254866"/>
    </source>
</evidence>
<evidence type="ECO:0000256" key="1">
    <source>
        <dbReference type="ARBA" id="ARBA00022630"/>
    </source>
</evidence>